<evidence type="ECO:0000313" key="12">
    <source>
        <dbReference type="EMBL" id="CAB4901633.1"/>
    </source>
</evidence>
<dbReference type="CDD" id="cd06662">
    <property type="entry name" value="SURF1"/>
    <property type="match status" value="1"/>
</dbReference>
<keyword evidence="2 5" id="KW-0812">Transmembrane</keyword>
<dbReference type="PANTHER" id="PTHR23427:SF2">
    <property type="entry name" value="SURFEIT LOCUS PROTEIN 1"/>
    <property type="match status" value="1"/>
</dbReference>
<dbReference type="EMBL" id="CAEZUA010000022">
    <property type="protein sequence ID" value="CAB4586162.1"/>
    <property type="molecule type" value="Genomic_DNA"/>
</dbReference>
<dbReference type="Pfam" id="PF02104">
    <property type="entry name" value="SURF1"/>
    <property type="match status" value="1"/>
</dbReference>
<dbReference type="EMBL" id="CAEZZZ010000008">
    <property type="protein sequence ID" value="CAB4774061.1"/>
    <property type="molecule type" value="Genomic_DNA"/>
</dbReference>
<comment type="subcellular location">
    <subcellularLocation>
        <location evidence="1">Membrane</location>
    </subcellularLocation>
</comment>
<protein>
    <submittedName>
        <fullName evidence="11">Unannotated protein</fullName>
    </submittedName>
</protein>
<evidence type="ECO:0000256" key="2">
    <source>
        <dbReference type="ARBA" id="ARBA00022692"/>
    </source>
</evidence>
<dbReference type="InterPro" id="IPR045214">
    <property type="entry name" value="Surf1/Surf4"/>
</dbReference>
<evidence type="ECO:0000313" key="8">
    <source>
        <dbReference type="EMBL" id="CAB4703726.1"/>
    </source>
</evidence>
<name>A0A6J7C502_9ZZZZ</name>
<evidence type="ECO:0000256" key="3">
    <source>
        <dbReference type="ARBA" id="ARBA00022989"/>
    </source>
</evidence>
<dbReference type="EMBL" id="CAFBJH010000056">
    <property type="protein sequence ID" value="CAB4850843.1"/>
    <property type="molecule type" value="Genomic_DNA"/>
</dbReference>
<dbReference type="PANTHER" id="PTHR23427">
    <property type="entry name" value="SURFEIT LOCUS PROTEIN"/>
    <property type="match status" value="1"/>
</dbReference>
<dbReference type="AlphaFoldDB" id="A0A6J7C502"/>
<keyword evidence="3 5" id="KW-1133">Transmembrane helix</keyword>
<proteinExistence type="predicted"/>
<dbReference type="EMBL" id="CAFBPG010000087">
    <property type="protein sequence ID" value="CAB5016029.1"/>
    <property type="molecule type" value="Genomic_DNA"/>
</dbReference>
<evidence type="ECO:0000313" key="15">
    <source>
        <dbReference type="EMBL" id="CAB5072993.1"/>
    </source>
</evidence>
<dbReference type="GO" id="GO:0016020">
    <property type="term" value="C:membrane"/>
    <property type="evidence" value="ECO:0007669"/>
    <property type="project" value="UniProtKB-SubCell"/>
</dbReference>
<evidence type="ECO:0000313" key="7">
    <source>
        <dbReference type="EMBL" id="CAB4663781.1"/>
    </source>
</evidence>
<evidence type="ECO:0000313" key="10">
    <source>
        <dbReference type="EMBL" id="CAB4802409.1"/>
    </source>
</evidence>
<evidence type="ECO:0000313" key="13">
    <source>
        <dbReference type="EMBL" id="CAB4973818.1"/>
    </source>
</evidence>
<gene>
    <name evidence="6" type="ORF">UFOPK1773_00503</name>
    <name evidence="7" type="ORF">UFOPK2288_00640</name>
    <name evidence="8" type="ORF">UFOPK2589_00968</name>
    <name evidence="9" type="ORF">UFOPK2931_00315</name>
    <name evidence="10" type="ORF">UFOPK3056_00576</name>
    <name evidence="11" type="ORF">UFOPK3287_00896</name>
    <name evidence="12" type="ORF">UFOPK3558_00712</name>
    <name evidence="13" type="ORF">UFOPK3916_00607</name>
    <name evidence="14" type="ORF">UFOPK4074_00893</name>
    <name evidence="15" type="ORF">UFOPK4372_00679</name>
</gene>
<evidence type="ECO:0000313" key="9">
    <source>
        <dbReference type="EMBL" id="CAB4774061.1"/>
    </source>
</evidence>
<dbReference type="EMBL" id="CAEZWS010000025">
    <property type="protein sequence ID" value="CAB4663781.1"/>
    <property type="molecule type" value="Genomic_DNA"/>
</dbReference>
<evidence type="ECO:0000313" key="6">
    <source>
        <dbReference type="EMBL" id="CAB4586162.1"/>
    </source>
</evidence>
<dbReference type="EMBL" id="CAFBMI010000054">
    <property type="protein sequence ID" value="CAB4901633.1"/>
    <property type="molecule type" value="Genomic_DNA"/>
</dbReference>
<feature type="transmembrane region" description="Helical" evidence="5">
    <location>
        <begin position="216"/>
        <end position="234"/>
    </location>
</feature>
<sequence length="240" mass="26878">MSDAKASTNNKESHPLVATLLALVLIGLCFWASSWQYSRGVARHTLNARIASHIDQKPVDFATIKSRLEDSEWRQVSVSGYFDSSHQILLRNRYSEGKYGFDLLTLFTAKSGESFWVDRGWIPPGENATVAPVLPNTSQAEIAIVGRVRLDHSLPQGSFFAISTTHRDKLVSEWNAQAKNSQNTESFYLDLLDSNDPELVPASPVELPDLSDGPHMAYALQWLFFAGLVIYARVRLRRGR</sequence>
<evidence type="ECO:0000256" key="4">
    <source>
        <dbReference type="ARBA" id="ARBA00023136"/>
    </source>
</evidence>
<accession>A0A6J7C502</accession>
<keyword evidence="4 5" id="KW-0472">Membrane</keyword>
<dbReference type="EMBL" id="CAFBOE010000041">
    <property type="protein sequence ID" value="CAB4973818.1"/>
    <property type="molecule type" value="Genomic_DNA"/>
</dbReference>
<dbReference type="InterPro" id="IPR002994">
    <property type="entry name" value="Surf1/Shy1"/>
</dbReference>
<dbReference type="EMBL" id="CAEZXT010000068">
    <property type="protein sequence ID" value="CAB4703726.1"/>
    <property type="molecule type" value="Genomic_DNA"/>
</dbReference>
<dbReference type="EMBL" id="CAFAAR010000038">
    <property type="protein sequence ID" value="CAB4802409.1"/>
    <property type="molecule type" value="Genomic_DNA"/>
</dbReference>
<dbReference type="PROSITE" id="PS50895">
    <property type="entry name" value="SURF1"/>
    <property type="match status" value="1"/>
</dbReference>
<evidence type="ECO:0000313" key="14">
    <source>
        <dbReference type="EMBL" id="CAB5016029.1"/>
    </source>
</evidence>
<evidence type="ECO:0000256" key="1">
    <source>
        <dbReference type="ARBA" id="ARBA00004370"/>
    </source>
</evidence>
<dbReference type="EMBL" id="CAFBQZ010000044">
    <property type="protein sequence ID" value="CAB5072993.1"/>
    <property type="molecule type" value="Genomic_DNA"/>
</dbReference>
<evidence type="ECO:0000313" key="11">
    <source>
        <dbReference type="EMBL" id="CAB4850843.1"/>
    </source>
</evidence>
<evidence type="ECO:0000256" key="5">
    <source>
        <dbReference type="SAM" id="Phobius"/>
    </source>
</evidence>
<reference evidence="11" key="1">
    <citation type="submission" date="2020-05" db="EMBL/GenBank/DDBJ databases">
        <authorList>
            <person name="Chiriac C."/>
            <person name="Salcher M."/>
            <person name="Ghai R."/>
            <person name="Kavagutti S V."/>
        </authorList>
    </citation>
    <scope>NUCLEOTIDE SEQUENCE</scope>
</reference>
<organism evidence="11">
    <name type="scientific">freshwater metagenome</name>
    <dbReference type="NCBI Taxonomy" id="449393"/>
    <lineage>
        <taxon>unclassified sequences</taxon>
        <taxon>metagenomes</taxon>
        <taxon>ecological metagenomes</taxon>
    </lineage>
</organism>